<proteinExistence type="predicted"/>
<evidence type="ECO:0000256" key="1">
    <source>
        <dbReference type="SAM" id="MobiDB-lite"/>
    </source>
</evidence>
<keyword evidence="5" id="KW-1185">Reference proteome</keyword>
<dbReference type="Proteomes" id="UP000663870">
    <property type="component" value="Unassembled WGS sequence"/>
</dbReference>
<evidence type="ECO:0000313" key="5">
    <source>
        <dbReference type="Proteomes" id="UP000663870"/>
    </source>
</evidence>
<reference evidence="2" key="1">
    <citation type="submission" date="2021-02" db="EMBL/GenBank/DDBJ databases">
        <authorList>
            <person name="Nowell W R."/>
        </authorList>
    </citation>
    <scope>NUCLEOTIDE SEQUENCE</scope>
</reference>
<dbReference type="Proteomes" id="UP000663854">
    <property type="component" value="Unassembled WGS sequence"/>
</dbReference>
<name>A0A814M0B6_9BILA</name>
<comment type="caution">
    <text evidence="2">The sequence shown here is derived from an EMBL/GenBank/DDBJ whole genome shotgun (WGS) entry which is preliminary data.</text>
</comment>
<protein>
    <recommendedName>
        <fullName evidence="6">Tc1-like transposase DDE domain-containing protein</fullName>
    </recommendedName>
</protein>
<evidence type="ECO:0008006" key="6">
    <source>
        <dbReference type="Google" id="ProtNLM"/>
    </source>
</evidence>
<dbReference type="EMBL" id="CAJNOH010000550">
    <property type="protein sequence ID" value="CAF1072207.1"/>
    <property type="molecule type" value="Genomic_DNA"/>
</dbReference>
<dbReference type="EMBL" id="CAJNOL010000990">
    <property type="protein sequence ID" value="CAF1258710.1"/>
    <property type="molecule type" value="Genomic_DNA"/>
</dbReference>
<evidence type="ECO:0000313" key="3">
    <source>
        <dbReference type="EMBL" id="CAF1258710.1"/>
    </source>
</evidence>
<gene>
    <name evidence="3" type="ORF">JXQ802_LOCUS27365</name>
    <name evidence="2" type="ORF">PYM288_LOCUS18225</name>
</gene>
<dbReference type="GO" id="GO:0003676">
    <property type="term" value="F:nucleic acid binding"/>
    <property type="evidence" value="ECO:0007669"/>
    <property type="project" value="InterPro"/>
</dbReference>
<dbReference type="AlphaFoldDB" id="A0A814M0B6"/>
<feature type="compositionally biased region" description="Acidic residues" evidence="1">
    <location>
        <begin position="1"/>
        <end position="11"/>
    </location>
</feature>
<dbReference type="InterPro" id="IPR036397">
    <property type="entry name" value="RNaseH_sf"/>
</dbReference>
<accession>A0A814M0B6</accession>
<evidence type="ECO:0000313" key="2">
    <source>
        <dbReference type="EMBL" id="CAF1072207.1"/>
    </source>
</evidence>
<feature type="region of interest" description="Disordered" evidence="1">
    <location>
        <begin position="413"/>
        <end position="436"/>
    </location>
</feature>
<organism evidence="2 4">
    <name type="scientific">Rotaria sordida</name>
    <dbReference type="NCBI Taxonomy" id="392033"/>
    <lineage>
        <taxon>Eukaryota</taxon>
        <taxon>Metazoa</taxon>
        <taxon>Spiralia</taxon>
        <taxon>Gnathifera</taxon>
        <taxon>Rotifera</taxon>
        <taxon>Eurotatoria</taxon>
        <taxon>Bdelloidea</taxon>
        <taxon>Philodinida</taxon>
        <taxon>Philodinidae</taxon>
        <taxon>Rotaria</taxon>
    </lineage>
</organism>
<evidence type="ECO:0000313" key="4">
    <source>
        <dbReference type="Proteomes" id="UP000663854"/>
    </source>
</evidence>
<sequence>MDIEPDNDGGDSDYNGESRCSGFRPGAGRKRKTLSSSIQMMVNERRQRAVRRQEISKYKAQLRQWINDIKWSHQGVPSTYCDNTTALLVIFNLMLENVDLTQTEAVAKADTKGGSLGNQSTELFMSLPHFIITTIMDRRAEEHGITSDGLLHEIDSSTNKTISAELIYEAKNPFGDYQFNMDGYNFRLWVDQHLFSVFEAKYGYDKRMILVLDNAPYHKEQGEGYVNIKSMSKIDMINLVLSKKVHSIVIIRNGQAKMFEAGEWHMNGPSGPYKEELQVFMERSIKQYPDLQKTLLEKLFEHKSLPVKPSVPDFHYFVLIPPYTPQLQTIEWIWSYVKGYAAKQFMPCRTVQQLIEQTRAGFYGDDGEHDGISTEMVRNMIAHAHKYCDLLIDDNPLLERSINNLKNVKNYEGAYEEEENEDEADDINIEIDDNIE</sequence>
<feature type="compositionally biased region" description="Acidic residues" evidence="1">
    <location>
        <begin position="414"/>
        <end position="436"/>
    </location>
</feature>
<dbReference type="Gene3D" id="3.30.420.10">
    <property type="entry name" value="Ribonuclease H-like superfamily/Ribonuclease H"/>
    <property type="match status" value="1"/>
</dbReference>
<feature type="region of interest" description="Disordered" evidence="1">
    <location>
        <begin position="1"/>
        <end position="34"/>
    </location>
</feature>